<dbReference type="OrthoDB" id="197869at2"/>
<dbReference type="InterPro" id="IPR023614">
    <property type="entry name" value="Porin_dom_sf"/>
</dbReference>
<dbReference type="EMBL" id="LS483452">
    <property type="protein sequence ID" value="SQH75001.1"/>
    <property type="molecule type" value="Genomic_DNA"/>
</dbReference>
<proteinExistence type="predicted"/>
<dbReference type="RefSeq" id="WP_112351687.1">
    <property type="nucleotide sequence ID" value="NZ_LS483452.1"/>
</dbReference>
<dbReference type="AlphaFoldDB" id="A0A330LYK8"/>
<protein>
    <recommendedName>
        <fullName evidence="4">Porin domain-containing protein</fullName>
    </recommendedName>
</protein>
<name>A0A330LYK8_9GAMM</name>
<feature type="chain" id="PRO_5016437990" description="Porin domain-containing protein" evidence="1">
    <location>
        <begin position="20"/>
        <end position="364"/>
    </location>
</feature>
<evidence type="ECO:0008006" key="4">
    <source>
        <dbReference type="Google" id="ProtNLM"/>
    </source>
</evidence>
<gene>
    <name evidence="2" type="ORF">SHEWBE_1032</name>
</gene>
<feature type="signal peptide" evidence="1">
    <location>
        <begin position="1"/>
        <end position="19"/>
    </location>
</feature>
<organism evidence="2 3">
    <name type="scientific">Shewanella benthica</name>
    <dbReference type="NCBI Taxonomy" id="43661"/>
    <lineage>
        <taxon>Bacteria</taxon>
        <taxon>Pseudomonadati</taxon>
        <taxon>Pseudomonadota</taxon>
        <taxon>Gammaproteobacteria</taxon>
        <taxon>Alteromonadales</taxon>
        <taxon>Shewanellaceae</taxon>
        <taxon>Shewanella</taxon>
    </lineage>
</organism>
<dbReference type="Proteomes" id="UP000250123">
    <property type="component" value="Chromosome SHEWBE"/>
</dbReference>
<dbReference type="SUPFAM" id="SSF56935">
    <property type="entry name" value="Porins"/>
    <property type="match status" value="1"/>
</dbReference>
<evidence type="ECO:0000313" key="2">
    <source>
        <dbReference type="EMBL" id="SQH75001.1"/>
    </source>
</evidence>
<dbReference type="Gene3D" id="2.40.160.10">
    <property type="entry name" value="Porin"/>
    <property type="match status" value="1"/>
</dbReference>
<evidence type="ECO:0000313" key="3">
    <source>
        <dbReference type="Proteomes" id="UP000250123"/>
    </source>
</evidence>
<sequence>MKKIIIFSAVICAMSGAQASSLDNIKISGFGSVAVGKSSNDIVYAGYDSERWNVSQDTLAGIQLDAKINDKTKFVTQVVANGRYDYELAVEMAYVSYETNLFTVRAGKLRTPFFMYSDYLDVGYAYPMLRPSQELYENLIVSSYMGMDLLIPIEFEDSSLVLQPIVGIGEVNERDSRYGQATLDQLFGLSAHWYVEDFTFRASYVAAQTDYSAPNDYSAAEQYIYNALLDDKKGTFTSVGAQYDNGDLLVSLEAAEVTLEDDYYDTLAISGLLGYRFGSLMPYVMANMVKTTDDDERSAAYESFSFKRAAYSLGARWDFARNIALKLDLTYADFMDTNGGFINSNADESEDNTLVYSVAVDFIF</sequence>
<accession>A0A330LYK8</accession>
<evidence type="ECO:0000256" key="1">
    <source>
        <dbReference type="SAM" id="SignalP"/>
    </source>
</evidence>
<dbReference type="KEGG" id="sbk:SHEWBE_1032"/>
<keyword evidence="1" id="KW-0732">Signal</keyword>
<reference evidence="3" key="1">
    <citation type="submission" date="2018-06" db="EMBL/GenBank/DDBJ databases">
        <authorList>
            <person name="Cea G.-C."/>
            <person name="William W."/>
        </authorList>
    </citation>
    <scope>NUCLEOTIDE SEQUENCE [LARGE SCALE GENOMIC DNA]</scope>
    <source>
        <strain evidence="3">DB21MT-2</strain>
    </source>
</reference>